<evidence type="ECO:0000256" key="2">
    <source>
        <dbReference type="ARBA" id="ARBA00048082"/>
    </source>
</evidence>
<evidence type="ECO:0000313" key="3">
    <source>
        <dbReference type="EMBL" id="TEB27870.1"/>
    </source>
</evidence>
<organism evidence="3 4">
    <name type="scientific">Coprinellus micaceus</name>
    <name type="common">Glistening ink-cap mushroom</name>
    <name type="synonym">Coprinus micaceus</name>
    <dbReference type="NCBI Taxonomy" id="71717"/>
    <lineage>
        <taxon>Eukaryota</taxon>
        <taxon>Fungi</taxon>
        <taxon>Dikarya</taxon>
        <taxon>Basidiomycota</taxon>
        <taxon>Agaricomycotina</taxon>
        <taxon>Agaricomycetes</taxon>
        <taxon>Agaricomycetidae</taxon>
        <taxon>Agaricales</taxon>
        <taxon>Agaricineae</taxon>
        <taxon>Psathyrellaceae</taxon>
        <taxon>Coprinellus</taxon>
    </lineage>
</organism>
<dbReference type="EMBL" id="QPFP01000036">
    <property type="protein sequence ID" value="TEB27870.1"/>
    <property type="molecule type" value="Genomic_DNA"/>
</dbReference>
<comment type="caution">
    <text evidence="3">The sequence shown here is derived from an EMBL/GenBank/DDBJ whole genome shotgun (WGS) entry which is preliminary data.</text>
</comment>
<dbReference type="InterPro" id="IPR050325">
    <property type="entry name" value="Prot/Nucl_acid_deglycase"/>
</dbReference>
<reference evidence="3 4" key="1">
    <citation type="journal article" date="2019" name="Nat. Ecol. Evol.">
        <title>Megaphylogeny resolves global patterns of mushroom evolution.</title>
        <authorList>
            <person name="Varga T."/>
            <person name="Krizsan K."/>
            <person name="Foldi C."/>
            <person name="Dima B."/>
            <person name="Sanchez-Garcia M."/>
            <person name="Sanchez-Ramirez S."/>
            <person name="Szollosi G.J."/>
            <person name="Szarkandi J.G."/>
            <person name="Papp V."/>
            <person name="Albert L."/>
            <person name="Andreopoulos W."/>
            <person name="Angelini C."/>
            <person name="Antonin V."/>
            <person name="Barry K.W."/>
            <person name="Bougher N.L."/>
            <person name="Buchanan P."/>
            <person name="Buyck B."/>
            <person name="Bense V."/>
            <person name="Catcheside P."/>
            <person name="Chovatia M."/>
            <person name="Cooper J."/>
            <person name="Damon W."/>
            <person name="Desjardin D."/>
            <person name="Finy P."/>
            <person name="Geml J."/>
            <person name="Haridas S."/>
            <person name="Hughes K."/>
            <person name="Justo A."/>
            <person name="Karasinski D."/>
            <person name="Kautmanova I."/>
            <person name="Kiss B."/>
            <person name="Kocsube S."/>
            <person name="Kotiranta H."/>
            <person name="LaButti K.M."/>
            <person name="Lechner B.E."/>
            <person name="Liimatainen K."/>
            <person name="Lipzen A."/>
            <person name="Lukacs Z."/>
            <person name="Mihaltcheva S."/>
            <person name="Morgado L.N."/>
            <person name="Niskanen T."/>
            <person name="Noordeloos M.E."/>
            <person name="Ohm R.A."/>
            <person name="Ortiz-Santana B."/>
            <person name="Ovrebo C."/>
            <person name="Racz N."/>
            <person name="Riley R."/>
            <person name="Savchenko A."/>
            <person name="Shiryaev A."/>
            <person name="Soop K."/>
            <person name="Spirin V."/>
            <person name="Szebenyi C."/>
            <person name="Tomsovsky M."/>
            <person name="Tulloss R.E."/>
            <person name="Uehling J."/>
            <person name="Grigoriev I.V."/>
            <person name="Vagvolgyi C."/>
            <person name="Papp T."/>
            <person name="Martin F.M."/>
            <person name="Miettinen O."/>
            <person name="Hibbett D.S."/>
            <person name="Nagy L.G."/>
        </authorList>
    </citation>
    <scope>NUCLEOTIDE SEQUENCE [LARGE SCALE GENOMIC DNA]</scope>
    <source>
        <strain evidence="3 4">FP101781</strain>
    </source>
</reference>
<accession>A0A4Y7T134</accession>
<dbReference type="InterPro" id="IPR029062">
    <property type="entry name" value="Class_I_gatase-like"/>
</dbReference>
<dbReference type="InterPro" id="IPR032633">
    <property type="entry name" value="ThiJ-like"/>
</dbReference>
<dbReference type="CDD" id="cd03141">
    <property type="entry name" value="GATase1_Hsp31_like"/>
    <property type="match status" value="1"/>
</dbReference>
<dbReference type="GO" id="GO:0019172">
    <property type="term" value="F:glyoxalase III activity"/>
    <property type="evidence" value="ECO:0007669"/>
    <property type="project" value="UniProtKB-EC"/>
</dbReference>
<evidence type="ECO:0000256" key="1">
    <source>
        <dbReference type="ARBA" id="ARBA00013134"/>
    </source>
</evidence>
<gene>
    <name evidence="3" type="ORF">FA13DRAFT_1736050</name>
</gene>
<dbReference type="PANTHER" id="PTHR48094">
    <property type="entry name" value="PROTEIN/NUCLEIC ACID DEGLYCASE DJ-1-RELATED"/>
    <property type="match status" value="1"/>
</dbReference>
<dbReference type="GO" id="GO:0019243">
    <property type="term" value="P:methylglyoxal catabolic process to D-lactate via S-lactoyl-glutathione"/>
    <property type="evidence" value="ECO:0007669"/>
    <property type="project" value="TreeGrafter"/>
</dbReference>
<dbReference type="EC" id="4.2.1.130" evidence="1"/>
<dbReference type="Proteomes" id="UP000298030">
    <property type="component" value="Unassembled WGS sequence"/>
</dbReference>
<sequence>MSQGKVLIVLSDADSFSVEKADGNIKEEETGFFMTELATPLESILDAGYDVEFASPNGQTPNIDPLSKSLLAYMGNYFTKKKDEQMIEKMRIESNLYAPRPFREVTDAQLDSFSGIFIPGGHAPLTDLGADPDLGRILLHFHKQRKPTAVVCHGPYALLSTQVAPGSTGFAYKGYKITSWSDQEEGLIETMKGGRIEKVESALRDAGADMQTGTAKKMGGITVDREVVSGANPFAVKGLGTQFVQMLNSGVEAKN</sequence>
<dbReference type="OrthoDB" id="543156at2759"/>
<dbReference type="SUPFAM" id="SSF52317">
    <property type="entry name" value="Class I glutamine amidotransferase-like"/>
    <property type="match status" value="1"/>
</dbReference>
<dbReference type="Pfam" id="PF17124">
    <property type="entry name" value="ThiJ_like"/>
    <property type="match status" value="1"/>
</dbReference>
<dbReference type="PANTHER" id="PTHR48094:SF22">
    <property type="entry name" value="DJ-1_PFPI DOMAIN-CONTAINING PROTEIN"/>
    <property type="match status" value="1"/>
</dbReference>
<protein>
    <recommendedName>
        <fullName evidence="1">D-lactate dehydratase</fullName>
        <ecNumber evidence="1">4.2.1.130</ecNumber>
    </recommendedName>
</protein>
<evidence type="ECO:0000313" key="4">
    <source>
        <dbReference type="Proteomes" id="UP000298030"/>
    </source>
</evidence>
<dbReference type="STRING" id="71717.A0A4Y7T134"/>
<dbReference type="AlphaFoldDB" id="A0A4Y7T134"/>
<dbReference type="GO" id="GO:0005737">
    <property type="term" value="C:cytoplasm"/>
    <property type="evidence" value="ECO:0007669"/>
    <property type="project" value="TreeGrafter"/>
</dbReference>
<comment type="catalytic activity">
    <reaction evidence="2">
        <text>methylglyoxal + H2O = (R)-lactate + H(+)</text>
        <dbReference type="Rhea" id="RHEA:27754"/>
        <dbReference type="ChEBI" id="CHEBI:15377"/>
        <dbReference type="ChEBI" id="CHEBI:15378"/>
        <dbReference type="ChEBI" id="CHEBI:16004"/>
        <dbReference type="ChEBI" id="CHEBI:17158"/>
        <dbReference type="EC" id="4.2.1.130"/>
    </reaction>
</comment>
<dbReference type="Gene3D" id="3.40.50.880">
    <property type="match status" value="1"/>
</dbReference>
<name>A0A4Y7T134_COPMI</name>
<proteinExistence type="predicted"/>
<keyword evidence="4" id="KW-1185">Reference proteome</keyword>